<comment type="catalytic activity">
    <reaction evidence="13 14 15">
        <text>protoporphyrinogen IX + 3 A = protoporphyrin IX + 3 AH2</text>
        <dbReference type="Rhea" id="RHEA:62000"/>
        <dbReference type="ChEBI" id="CHEBI:13193"/>
        <dbReference type="ChEBI" id="CHEBI:17499"/>
        <dbReference type="ChEBI" id="CHEBI:57306"/>
        <dbReference type="ChEBI" id="CHEBI:57307"/>
    </reaction>
</comment>
<evidence type="ECO:0000256" key="11">
    <source>
        <dbReference type="ARBA" id="ARBA00023004"/>
    </source>
</evidence>
<dbReference type="EMBL" id="SAUW01000024">
    <property type="protein sequence ID" value="RWR07010.1"/>
    <property type="molecule type" value="Genomic_DNA"/>
</dbReference>
<reference evidence="16 17" key="1">
    <citation type="submission" date="2019-01" db="EMBL/GenBank/DDBJ databases">
        <title>Sinorhodobacter populi sp. nov. isolated from the symptomatic bark tissue of Populus euramericana canker.</title>
        <authorList>
            <person name="Xu G."/>
        </authorList>
    </citation>
    <scope>NUCLEOTIDE SEQUENCE [LARGE SCALE GENOMIC DNA]</scope>
    <source>
        <strain evidence="16 17">2D-5</strain>
    </source>
</reference>
<evidence type="ECO:0000313" key="16">
    <source>
        <dbReference type="EMBL" id="RWR07010.1"/>
    </source>
</evidence>
<gene>
    <name evidence="16" type="ORF">D2T33_17690</name>
</gene>
<feature type="binding site" description="axial binding residue" evidence="14">
    <location>
        <position position="16"/>
    </location>
    <ligand>
        <name>heme</name>
        <dbReference type="ChEBI" id="CHEBI:30413"/>
    </ligand>
    <ligandPart>
        <name>Fe</name>
        <dbReference type="ChEBI" id="CHEBI:18248"/>
    </ligandPart>
</feature>
<evidence type="ECO:0000256" key="13">
    <source>
        <dbReference type="ARBA" id="ARBA00048390"/>
    </source>
</evidence>
<evidence type="ECO:0000256" key="9">
    <source>
        <dbReference type="ARBA" id="ARBA00022989"/>
    </source>
</evidence>
<dbReference type="UniPathway" id="UPA00251">
    <property type="reaction ID" value="UER00324"/>
</dbReference>
<evidence type="ECO:0000313" key="17">
    <source>
        <dbReference type="Proteomes" id="UP000285710"/>
    </source>
</evidence>
<feature type="binding site" description="axial binding residue" evidence="14">
    <location>
        <position position="99"/>
    </location>
    <ligand>
        <name>heme</name>
        <dbReference type="ChEBI" id="CHEBI:30413"/>
    </ligand>
    <ligandPart>
        <name>Fe</name>
        <dbReference type="ChEBI" id="CHEBI:18248"/>
    </ligandPart>
</feature>
<feature type="transmembrane region" description="Helical" evidence="14">
    <location>
        <begin position="94"/>
        <end position="113"/>
    </location>
</feature>
<feature type="transmembrane region" description="Helical" evidence="14">
    <location>
        <begin position="14"/>
        <end position="35"/>
    </location>
</feature>
<comment type="caution">
    <text evidence="16">The sequence shown here is derived from an EMBL/GenBank/DDBJ whole genome shotgun (WGS) entry which is preliminary data.</text>
</comment>
<keyword evidence="5 14" id="KW-1003">Cell membrane</keyword>
<keyword evidence="6 14" id="KW-0349">Heme</keyword>
<evidence type="ECO:0000256" key="7">
    <source>
        <dbReference type="ARBA" id="ARBA00022692"/>
    </source>
</evidence>
<keyword evidence="12 14" id="KW-0472">Membrane</keyword>
<comment type="function">
    <text evidence="14 15">Catalyzes the oxidation of protoporphyrinogen IX to protoporphyrin IX.</text>
</comment>
<reference evidence="16 17" key="2">
    <citation type="submission" date="2019-01" db="EMBL/GenBank/DDBJ databases">
        <authorList>
            <person name="Li Y."/>
        </authorList>
    </citation>
    <scope>NUCLEOTIDE SEQUENCE [LARGE SCALE GENOMIC DNA]</scope>
    <source>
        <strain evidence="16 17">2D-5</strain>
    </source>
</reference>
<evidence type="ECO:0000256" key="12">
    <source>
        <dbReference type="ARBA" id="ARBA00023136"/>
    </source>
</evidence>
<evidence type="ECO:0000256" key="10">
    <source>
        <dbReference type="ARBA" id="ARBA00023002"/>
    </source>
</evidence>
<evidence type="ECO:0000256" key="2">
    <source>
        <dbReference type="ARBA" id="ARBA00005073"/>
    </source>
</evidence>
<sequence length="154" mass="17458">MTDFLLIHYPWVKALHVISVIAWMAGLFYLPRLYVYHVEGLQKRGVAPGSEMDLLFRHQERLLLRAIMNPAMIASWVFGLLLVATPGVVDWTAAWPWAKAAGVIAMTAFHMGLARARRGFAEGQNRLSGRQWRMMNEIPTVLMIVIVIAVIVKF</sequence>
<comment type="subcellular location">
    <subcellularLocation>
        <location evidence="1 14">Cell membrane</location>
        <topology evidence="1 14">Multi-pass membrane protein</topology>
    </subcellularLocation>
</comment>
<dbReference type="PANTHER" id="PTHR40255:SF1">
    <property type="entry name" value="PROTOPORPHYRINOGEN IX OXIDASE"/>
    <property type="match status" value="1"/>
</dbReference>
<evidence type="ECO:0000256" key="15">
    <source>
        <dbReference type="PIRNR" id="PIRNR004638"/>
    </source>
</evidence>
<comment type="similarity">
    <text evidence="3 14 15">Belongs to the HemJ family.</text>
</comment>
<keyword evidence="8 14" id="KW-0479">Metal-binding</keyword>
<evidence type="ECO:0000256" key="3">
    <source>
        <dbReference type="ARBA" id="ARBA00006501"/>
    </source>
</evidence>
<keyword evidence="17" id="KW-1185">Reference proteome</keyword>
<proteinExistence type="inferred from homology"/>
<dbReference type="GO" id="GO:0006782">
    <property type="term" value="P:protoporphyrinogen IX biosynthetic process"/>
    <property type="evidence" value="ECO:0007669"/>
    <property type="project" value="UniProtKB-UniRule"/>
</dbReference>
<keyword evidence="9 14" id="KW-1133">Transmembrane helix</keyword>
<name>A0A443IMK6_9RHOB</name>
<dbReference type="GO" id="GO:0046872">
    <property type="term" value="F:metal ion binding"/>
    <property type="evidence" value="ECO:0007669"/>
    <property type="project" value="UniProtKB-UniRule"/>
</dbReference>
<evidence type="ECO:0000256" key="14">
    <source>
        <dbReference type="HAMAP-Rule" id="MF_02239"/>
    </source>
</evidence>
<dbReference type="PIRSF" id="PIRSF004638">
    <property type="entry name" value="UCP004638"/>
    <property type="match status" value="1"/>
</dbReference>
<comment type="cofactor">
    <cofactor evidence="14 15">
        <name>heme b</name>
        <dbReference type="ChEBI" id="CHEBI:60344"/>
    </cofactor>
    <text evidence="14 15">Binds 1 heme b (iron(II)-protoporphyrin IX) group per subunit.</text>
</comment>
<keyword evidence="11 14" id="KW-0408">Iron</keyword>
<evidence type="ECO:0000256" key="5">
    <source>
        <dbReference type="ARBA" id="ARBA00022475"/>
    </source>
</evidence>
<evidence type="ECO:0000256" key="8">
    <source>
        <dbReference type="ARBA" id="ARBA00022723"/>
    </source>
</evidence>
<keyword evidence="7 14" id="KW-0812">Transmembrane</keyword>
<comment type="pathway">
    <text evidence="2 14 15">Porphyrin-containing compound metabolism; protoporphyrin-IX biosynthesis; protoporphyrin-IX from protoporphyrinogen-IX: step 1/1.</text>
</comment>
<accession>A0A443IMK6</accession>
<dbReference type="InterPro" id="IPR005265">
    <property type="entry name" value="HemJ-like"/>
</dbReference>
<dbReference type="Proteomes" id="UP000285710">
    <property type="component" value="Unassembled WGS sequence"/>
</dbReference>
<evidence type="ECO:0000256" key="1">
    <source>
        <dbReference type="ARBA" id="ARBA00004651"/>
    </source>
</evidence>
<dbReference type="RefSeq" id="WP_128270671.1">
    <property type="nucleotide sequence ID" value="NZ_SAUW01000024.1"/>
</dbReference>
<dbReference type="AlphaFoldDB" id="A0A443IMK6"/>
<keyword evidence="10 14" id="KW-0560">Oxidoreductase</keyword>
<feature type="transmembrane region" description="Helical" evidence="14">
    <location>
        <begin position="62"/>
        <end position="82"/>
    </location>
</feature>
<organism evidence="16 17">
    <name type="scientific">Paenirhodobacter populi</name>
    <dbReference type="NCBI Taxonomy" id="2306993"/>
    <lineage>
        <taxon>Bacteria</taxon>
        <taxon>Pseudomonadati</taxon>
        <taxon>Pseudomonadota</taxon>
        <taxon>Alphaproteobacteria</taxon>
        <taxon>Rhodobacterales</taxon>
        <taxon>Rhodobacter group</taxon>
        <taxon>Paenirhodobacter</taxon>
    </lineage>
</organism>
<protein>
    <recommendedName>
        <fullName evidence="4 14">Protoporphyrinogen IX oxidase</fullName>
        <shortName evidence="14">PPO</shortName>
        <ecNumber evidence="14 15">1.3.99.-</ecNumber>
    </recommendedName>
</protein>
<dbReference type="EC" id="1.3.99.-" evidence="14 15"/>
<feature type="transmembrane region" description="Helical" evidence="14">
    <location>
        <begin position="134"/>
        <end position="152"/>
    </location>
</feature>
<dbReference type="GO" id="GO:0005886">
    <property type="term" value="C:plasma membrane"/>
    <property type="evidence" value="ECO:0007669"/>
    <property type="project" value="UniProtKB-SubCell"/>
</dbReference>
<dbReference type="PANTHER" id="PTHR40255">
    <property type="entry name" value="UPF0093 MEMBRANE PROTEIN SLR1790"/>
    <property type="match status" value="1"/>
</dbReference>
<evidence type="ECO:0000256" key="6">
    <source>
        <dbReference type="ARBA" id="ARBA00022617"/>
    </source>
</evidence>
<dbReference type="HAMAP" id="MF_02239">
    <property type="entry name" value="HemJ"/>
    <property type="match status" value="1"/>
</dbReference>
<comment type="subunit">
    <text evidence="14">Homodimer.</text>
</comment>
<dbReference type="GO" id="GO:0070818">
    <property type="term" value="F:protoporphyrinogen oxidase activity"/>
    <property type="evidence" value="ECO:0007669"/>
    <property type="project" value="UniProtKB-UniRule"/>
</dbReference>
<dbReference type="Pfam" id="PF03653">
    <property type="entry name" value="UPF0093"/>
    <property type="match status" value="1"/>
</dbReference>
<evidence type="ECO:0000256" key="4">
    <source>
        <dbReference type="ARBA" id="ARBA00017504"/>
    </source>
</evidence>